<sequence length="311" mass="33419">MTYDQLVAFLAVAGEGSFSAASARLHKSQPAVSKLVRNLEGELGVTLFDRREYRATLTDAGRLFQERAAAVIESTEALRSFGMRLSGKVEPIVRLAVEAVTPLGPIMHVFRGVQARYPLVRIELGTERLSGAADALREGRADLAVATRLGIDASEVEMAPFCDVRVLPVARFDHPVATCGTPIPPALLRAHAQIVLRDSATGSASPSLNVLEGGLRWSVTDVAAKREVILAGMGWGGLPEHVAAGALAAGELVRLQVPEFKADFMELFVMRRRDRPHGVVAQALWEALRRGGRGAGAPAPAGKARRRRRRG</sequence>
<proteinExistence type="inferred from homology"/>
<dbReference type="Gene3D" id="1.10.10.10">
    <property type="entry name" value="Winged helix-like DNA-binding domain superfamily/Winged helix DNA-binding domain"/>
    <property type="match status" value="1"/>
</dbReference>
<dbReference type="InterPro" id="IPR005119">
    <property type="entry name" value="LysR_subst-bd"/>
</dbReference>
<protein>
    <submittedName>
        <fullName evidence="7">LysR family transcriptional regulator</fullName>
    </submittedName>
</protein>
<feature type="region of interest" description="Disordered" evidence="5">
    <location>
        <begin position="292"/>
        <end position="311"/>
    </location>
</feature>
<dbReference type="Pfam" id="PF03466">
    <property type="entry name" value="LysR_substrate"/>
    <property type="match status" value="1"/>
</dbReference>
<dbReference type="PANTHER" id="PTHR30126:SF88">
    <property type="entry name" value="TRANSCRIPTIONAL REGULATOR-RELATED"/>
    <property type="match status" value="1"/>
</dbReference>
<evidence type="ECO:0000256" key="5">
    <source>
        <dbReference type="SAM" id="MobiDB-lite"/>
    </source>
</evidence>
<organism evidence="7 8">
    <name type="scientific">Sorangium cellulosum</name>
    <name type="common">Polyangium cellulosum</name>
    <dbReference type="NCBI Taxonomy" id="56"/>
    <lineage>
        <taxon>Bacteria</taxon>
        <taxon>Pseudomonadati</taxon>
        <taxon>Myxococcota</taxon>
        <taxon>Polyangia</taxon>
        <taxon>Polyangiales</taxon>
        <taxon>Polyangiaceae</taxon>
        <taxon>Sorangium</taxon>
    </lineage>
</organism>
<dbReference type="GO" id="GO:0000976">
    <property type="term" value="F:transcription cis-regulatory region binding"/>
    <property type="evidence" value="ECO:0007669"/>
    <property type="project" value="TreeGrafter"/>
</dbReference>
<dbReference type="PRINTS" id="PR00039">
    <property type="entry name" value="HTHLYSR"/>
</dbReference>
<dbReference type="InterPro" id="IPR000847">
    <property type="entry name" value="LysR_HTH_N"/>
</dbReference>
<dbReference type="Gene3D" id="3.40.190.290">
    <property type="match status" value="1"/>
</dbReference>
<evidence type="ECO:0000256" key="2">
    <source>
        <dbReference type="ARBA" id="ARBA00023015"/>
    </source>
</evidence>
<reference evidence="7 8" key="1">
    <citation type="submission" date="2014-02" db="EMBL/GenBank/DDBJ databases">
        <title>The small core and large imbalanced accessory genome model reveals a collaborative survival strategy of Sorangium cellulosum strains in nature.</title>
        <authorList>
            <person name="Han K."/>
            <person name="Peng R."/>
            <person name="Blom J."/>
            <person name="Li Y.-Z."/>
        </authorList>
    </citation>
    <scope>NUCLEOTIDE SEQUENCE [LARGE SCALE GENOMIC DNA]</scope>
    <source>
        <strain evidence="7 8">So0008-312</strain>
    </source>
</reference>
<gene>
    <name evidence="7" type="ORF">BE15_28575</name>
</gene>
<dbReference type="SUPFAM" id="SSF53850">
    <property type="entry name" value="Periplasmic binding protein-like II"/>
    <property type="match status" value="1"/>
</dbReference>
<dbReference type="EMBL" id="JEMA01000299">
    <property type="protein sequence ID" value="KYF71977.1"/>
    <property type="molecule type" value="Genomic_DNA"/>
</dbReference>
<evidence type="ECO:0000313" key="8">
    <source>
        <dbReference type="Proteomes" id="UP000075260"/>
    </source>
</evidence>
<dbReference type="Pfam" id="PF00126">
    <property type="entry name" value="HTH_1"/>
    <property type="match status" value="1"/>
</dbReference>
<dbReference type="RefSeq" id="WP_061606653.1">
    <property type="nucleotide sequence ID" value="NZ_JEMA01000299.1"/>
</dbReference>
<keyword evidence="3" id="KW-0238">DNA-binding</keyword>
<dbReference type="OrthoDB" id="5444209at2"/>
<feature type="domain" description="HTH lysR-type" evidence="6">
    <location>
        <begin position="1"/>
        <end position="58"/>
    </location>
</feature>
<dbReference type="InterPro" id="IPR036388">
    <property type="entry name" value="WH-like_DNA-bd_sf"/>
</dbReference>
<dbReference type="PANTHER" id="PTHR30126">
    <property type="entry name" value="HTH-TYPE TRANSCRIPTIONAL REGULATOR"/>
    <property type="match status" value="1"/>
</dbReference>
<dbReference type="GO" id="GO:0003700">
    <property type="term" value="F:DNA-binding transcription factor activity"/>
    <property type="evidence" value="ECO:0007669"/>
    <property type="project" value="InterPro"/>
</dbReference>
<keyword evidence="4" id="KW-0804">Transcription</keyword>
<dbReference type="SUPFAM" id="SSF46785">
    <property type="entry name" value="Winged helix' DNA-binding domain"/>
    <property type="match status" value="1"/>
</dbReference>
<evidence type="ECO:0000259" key="6">
    <source>
        <dbReference type="PROSITE" id="PS50931"/>
    </source>
</evidence>
<dbReference type="PROSITE" id="PS50931">
    <property type="entry name" value="HTH_LYSR"/>
    <property type="match status" value="1"/>
</dbReference>
<dbReference type="AlphaFoldDB" id="A0A150QVB6"/>
<dbReference type="Proteomes" id="UP000075260">
    <property type="component" value="Unassembled WGS sequence"/>
</dbReference>
<accession>A0A150QVB6</accession>
<comment type="caution">
    <text evidence="7">The sequence shown here is derived from an EMBL/GenBank/DDBJ whole genome shotgun (WGS) entry which is preliminary data.</text>
</comment>
<dbReference type="FunFam" id="1.10.10.10:FF:000001">
    <property type="entry name" value="LysR family transcriptional regulator"/>
    <property type="match status" value="1"/>
</dbReference>
<evidence type="ECO:0000313" key="7">
    <source>
        <dbReference type="EMBL" id="KYF71977.1"/>
    </source>
</evidence>
<keyword evidence="2" id="KW-0805">Transcription regulation</keyword>
<evidence type="ECO:0000256" key="1">
    <source>
        <dbReference type="ARBA" id="ARBA00009437"/>
    </source>
</evidence>
<dbReference type="InterPro" id="IPR036390">
    <property type="entry name" value="WH_DNA-bd_sf"/>
</dbReference>
<evidence type="ECO:0000256" key="4">
    <source>
        <dbReference type="ARBA" id="ARBA00023163"/>
    </source>
</evidence>
<comment type="similarity">
    <text evidence="1">Belongs to the LysR transcriptional regulatory family.</text>
</comment>
<name>A0A150QVB6_SORCE</name>
<evidence type="ECO:0000256" key="3">
    <source>
        <dbReference type="ARBA" id="ARBA00023125"/>
    </source>
</evidence>